<dbReference type="RefSeq" id="WP_347794071.1">
    <property type="nucleotide sequence ID" value="NZ_JAYMYY010000001.1"/>
</dbReference>
<keyword evidence="3" id="KW-1185">Reference proteome</keyword>
<dbReference type="Gene3D" id="1.10.10.10">
    <property type="entry name" value="Winged helix-like DNA-binding domain superfamily/Winged helix DNA-binding domain"/>
    <property type="match status" value="1"/>
</dbReference>
<gene>
    <name evidence="2" type="ORF">VSR74_07400</name>
</gene>
<name>A0ABV0HHS3_9ENTR</name>
<keyword evidence="2" id="KW-0238">DNA-binding</keyword>
<evidence type="ECO:0000313" key="3">
    <source>
        <dbReference type="Proteomes" id="UP001444146"/>
    </source>
</evidence>
<sequence length="238" mass="27817">MRIAIRRERRRRSGTDHPGFKNPHSWPPFFDRLERLTHSLALSHKTDSPHFILVSSDQFLRQGFRFAPYPLSNGWVTSTLDHALDLLPRAPGVQLLVDIYYTDAPAIETLDRLRRISFEHPQNLIHLIAPTQDKKSLRFMKAVTALRIISRQSPFRTLRKKLLMPQPVRYSRKSHFSRDEWLILMALTQGRSLKSIASDHGKNYHNVIYRLARIVERLQLQHRSELIHLLQTLSASPI</sequence>
<dbReference type="SUPFAM" id="SSF46894">
    <property type="entry name" value="C-terminal effector domain of the bipartite response regulators"/>
    <property type="match status" value="1"/>
</dbReference>
<organism evidence="2 3">
    <name type="scientific">Pseudocitrobacter cyperus</name>
    <dbReference type="NCBI Taxonomy" id="3112843"/>
    <lineage>
        <taxon>Bacteria</taxon>
        <taxon>Pseudomonadati</taxon>
        <taxon>Pseudomonadota</taxon>
        <taxon>Gammaproteobacteria</taxon>
        <taxon>Enterobacterales</taxon>
        <taxon>Enterobacteriaceae</taxon>
        <taxon>Pseudocitrobacter</taxon>
    </lineage>
</organism>
<dbReference type="InterPro" id="IPR016032">
    <property type="entry name" value="Sig_transdc_resp-reg_C-effctor"/>
</dbReference>
<evidence type="ECO:0000256" key="1">
    <source>
        <dbReference type="SAM" id="MobiDB-lite"/>
    </source>
</evidence>
<reference evidence="2 3" key="1">
    <citation type="submission" date="2024-01" db="EMBL/GenBank/DDBJ databases">
        <title>Pseudocitrobacter sp. Endophytic strain Cyp-38L.</title>
        <authorList>
            <person name="Amer M.A."/>
            <person name="Hamed S.M."/>
        </authorList>
    </citation>
    <scope>NUCLEOTIDE SEQUENCE [LARGE SCALE GENOMIC DNA]</scope>
    <source>
        <strain evidence="2 3">Cyp38S</strain>
    </source>
</reference>
<feature type="region of interest" description="Disordered" evidence="1">
    <location>
        <begin position="1"/>
        <end position="23"/>
    </location>
</feature>
<dbReference type="Proteomes" id="UP001444146">
    <property type="component" value="Unassembled WGS sequence"/>
</dbReference>
<protein>
    <submittedName>
        <fullName evidence="2">DNA-binding response regulator</fullName>
    </submittedName>
</protein>
<dbReference type="InterPro" id="IPR036388">
    <property type="entry name" value="WH-like_DNA-bd_sf"/>
</dbReference>
<proteinExistence type="predicted"/>
<evidence type="ECO:0000313" key="2">
    <source>
        <dbReference type="EMBL" id="MEO3989637.1"/>
    </source>
</evidence>
<dbReference type="EMBL" id="JAYMYY010000001">
    <property type="protein sequence ID" value="MEO3989637.1"/>
    <property type="molecule type" value="Genomic_DNA"/>
</dbReference>
<accession>A0ABV0HHS3</accession>
<dbReference type="GO" id="GO:0003677">
    <property type="term" value="F:DNA binding"/>
    <property type="evidence" value="ECO:0007669"/>
    <property type="project" value="UniProtKB-KW"/>
</dbReference>
<comment type="caution">
    <text evidence="2">The sequence shown here is derived from an EMBL/GenBank/DDBJ whole genome shotgun (WGS) entry which is preliminary data.</text>
</comment>